<dbReference type="HOGENOM" id="CLU_034178_0_1_11"/>
<dbReference type="eggNOG" id="COG2025">
    <property type="taxonomic scope" value="Bacteria"/>
</dbReference>
<keyword evidence="4" id="KW-0274">FAD</keyword>
<comment type="similarity">
    <text evidence="1">Belongs to the ETF alpha-subunit/FixB family.</text>
</comment>
<dbReference type="InterPro" id="IPR014731">
    <property type="entry name" value="ETF_asu_C"/>
</dbReference>
<dbReference type="SMART" id="SM00893">
    <property type="entry name" value="ETF"/>
    <property type="match status" value="1"/>
</dbReference>
<gene>
    <name evidence="6" type="ORF">HMPREF9997_00228</name>
</gene>
<protein>
    <submittedName>
        <fullName evidence="6">Electron transfer flavoprotein FAD-binding domain protein</fullName>
    </submittedName>
</protein>
<dbReference type="Gene3D" id="3.40.50.620">
    <property type="entry name" value="HUPs"/>
    <property type="match status" value="1"/>
</dbReference>
<dbReference type="InterPro" id="IPR001308">
    <property type="entry name" value="ETF_a/FixB"/>
</dbReference>
<dbReference type="AlphaFoldDB" id="L1MNP7"/>
<keyword evidence="4" id="KW-0285">Flavoprotein</keyword>
<evidence type="ECO:0000256" key="3">
    <source>
        <dbReference type="ARBA" id="ARBA00025649"/>
    </source>
</evidence>
<dbReference type="GO" id="GO:0009055">
    <property type="term" value="F:electron transfer activity"/>
    <property type="evidence" value="ECO:0007669"/>
    <property type="project" value="InterPro"/>
</dbReference>
<dbReference type="GO" id="GO:0050660">
    <property type="term" value="F:flavin adenine dinucleotide binding"/>
    <property type="evidence" value="ECO:0007669"/>
    <property type="project" value="InterPro"/>
</dbReference>
<dbReference type="OrthoDB" id="9770286at2"/>
<dbReference type="EMBL" id="AMEM01000005">
    <property type="protein sequence ID" value="EKX92561.1"/>
    <property type="molecule type" value="Genomic_DNA"/>
</dbReference>
<name>L1MNP7_9CORY</name>
<feature type="binding site" evidence="4">
    <location>
        <begin position="231"/>
        <end position="232"/>
    </location>
    <ligand>
        <name>FAD</name>
        <dbReference type="ChEBI" id="CHEBI:57692"/>
    </ligand>
</feature>
<dbReference type="Gene3D" id="3.40.50.1220">
    <property type="entry name" value="TPP-binding domain"/>
    <property type="match status" value="1"/>
</dbReference>
<evidence type="ECO:0000313" key="7">
    <source>
        <dbReference type="Proteomes" id="UP000010445"/>
    </source>
</evidence>
<dbReference type="PIRSF" id="PIRSF000089">
    <property type="entry name" value="Electra_flavoP_a"/>
    <property type="match status" value="1"/>
</dbReference>
<feature type="binding site" evidence="4">
    <location>
        <position position="283"/>
    </location>
    <ligand>
        <name>FAD</name>
        <dbReference type="ChEBI" id="CHEBI:57692"/>
    </ligand>
</feature>
<reference evidence="6 7" key="1">
    <citation type="submission" date="2012-05" db="EMBL/GenBank/DDBJ databases">
        <authorList>
            <person name="Weinstock G."/>
            <person name="Sodergren E."/>
            <person name="Lobos E.A."/>
            <person name="Fulton L."/>
            <person name="Fulton R."/>
            <person name="Courtney L."/>
            <person name="Fronick C."/>
            <person name="O'Laughlin M."/>
            <person name="Godfrey J."/>
            <person name="Wilson R.M."/>
            <person name="Miner T."/>
            <person name="Farmer C."/>
            <person name="Delehaunty K."/>
            <person name="Cordes M."/>
            <person name="Minx P."/>
            <person name="Tomlinson C."/>
            <person name="Chen J."/>
            <person name="Wollam A."/>
            <person name="Pepin K.H."/>
            <person name="Bhonagiri V."/>
            <person name="Zhang X."/>
            <person name="Suruliraj S."/>
            <person name="Warren W."/>
            <person name="Mitreva M."/>
            <person name="Mardis E.R."/>
            <person name="Wilson R.K."/>
        </authorList>
    </citation>
    <scope>NUCLEOTIDE SEQUENCE [LARGE SCALE GENOMIC DNA]</scope>
    <source>
        <strain evidence="6 7">F0235</strain>
    </source>
</reference>
<evidence type="ECO:0000259" key="5">
    <source>
        <dbReference type="SMART" id="SM00893"/>
    </source>
</evidence>
<organism evidence="6 7">
    <name type="scientific">Corynebacterium durum F0235</name>
    <dbReference type="NCBI Taxonomy" id="1035195"/>
    <lineage>
        <taxon>Bacteria</taxon>
        <taxon>Bacillati</taxon>
        <taxon>Actinomycetota</taxon>
        <taxon>Actinomycetes</taxon>
        <taxon>Mycobacteriales</taxon>
        <taxon>Corynebacteriaceae</taxon>
        <taxon>Corynebacterium</taxon>
    </lineage>
</organism>
<proteinExistence type="inferred from homology"/>
<feature type="domain" description="Electron transfer flavoprotein alpha/beta-subunit N-terminal" evidence="5">
    <location>
        <begin position="4"/>
        <end position="182"/>
    </location>
</feature>
<feature type="binding site" evidence="4">
    <location>
        <begin position="262"/>
        <end position="269"/>
    </location>
    <ligand>
        <name>FAD</name>
        <dbReference type="ChEBI" id="CHEBI:57692"/>
    </ligand>
</feature>
<dbReference type="Pfam" id="PF01012">
    <property type="entry name" value="ETF"/>
    <property type="match status" value="1"/>
</dbReference>
<evidence type="ECO:0000256" key="4">
    <source>
        <dbReference type="PIRSR" id="PIRSR000089-1"/>
    </source>
</evidence>
<comment type="caution">
    <text evidence="6">The sequence shown here is derived from an EMBL/GenBank/DDBJ whole genome shotgun (WGS) entry which is preliminary data.</text>
</comment>
<dbReference type="PATRIC" id="fig|1035195.3.peg.216"/>
<evidence type="ECO:0000256" key="2">
    <source>
        <dbReference type="ARBA" id="ARBA00011355"/>
    </source>
</evidence>
<comment type="subunit">
    <text evidence="2">Heterodimer of an alpha and a beta subunit.</text>
</comment>
<sequence>MSFAYILVEHSNGELDPVTAELITAGRAFGVVSAVVVGTPGTAAAFTPQLAEWGAAQIVAAETPSADSRVVIPATDALSILAGANPAPLLIAAGVTGNEIAGRLAARLASGALYDVVGVNADGTAAMSIFGDTVAVTAAASGNSPIYTLRPGAVDAAPEAAAGELVALELPDANATEPVVTGFTPAERGNRPDLAQAKVVVAGGRGVGSAEGFTDIVEPLADALGGAVGVTRDVVDSGYYPGQFQIGQTGVTVSPDLYIGLGVSGAIQHKSGMQTAKKIIVINNDEDAPLFEIADLGVVGDLFDIAPKLIEEIKKRG</sequence>
<accession>L1MNP7</accession>
<dbReference type="SUPFAM" id="SSF52402">
    <property type="entry name" value="Adenine nucleotide alpha hydrolases-like"/>
    <property type="match status" value="1"/>
</dbReference>
<evidence type="ECO:0000256" key="1">
    <source>
        <dbReference type="ARBA" id="ARBA00005817"/>
    </source>
</evidence>
<dbReference type="Pfam" id="PF00766">
    <property type="entry name" value="ETF_alpha"/>
    <property type="match status" value="1"/>
</dbReference>
<dbReference type="SUPFAM" id="SSF52467">
    <property type="entry name" value="DHS-like NAD/FAD-binding domain"/>
    <property type="match status" value="1"/>
</dbReference>
<keyword evidence="7" id="KW-1185">Reference proteome</keyword>
<evidence type="ECO:0000313" key="6">
    <source>
        <dbReference type="EMBL" id="EKX92561.1"/>
    </source>
</evidence>
<dbReference type="Proteomes" id="UP000010445">
    <property type="component" value="Unassembled WGS sequence"/>
</dbReference>
<feature type="binding site" evidence="4">
    <location>
        <begin position="245"/>
        <end position="249"/>
    </location>
    <ligand>
        <name>FAD</name>
        <dbReference type="ChEBI" id="CHEBI:57692"/>
    </ligand>
</feature>
<dbReference type="InterPro" id="IPR014729">
    <property type="entry name" value="Rossmann-like_a/b/a_fold"/>
</dbReference>
<dbReference type="GO" id="GO:0033539">
    <property type="term" value="P:fatty acid beta-oxidation using acyl-CoA dehydrogenase"/>
    <property type="evidence" value="ECO:0007669"/>
    <property type="project" value="TreeGrafter"/>
</dbReference>
<dbReference type="STRING" id="1035195.HMPREF9997_00228"/>
<dbReference type="RefSeq" id="WP_006061924.1">
    <property type="nucleotide sequence ID" value="NZ_KB290821.1"/>
</dbReference>
<dbReference type="InterPro" id="IPR014730">
    <property type="entry name" value="ETF_a/b_N"/>
</dbReference>
<dbReference type="InterPro" id="IPR029035">
    <property type="entry name" value="DHS-like_NAD/FAD-binding_dom"/>
</dbReference>
<dbReference type="PANTHER" id="PTHR43153:SF1">
    <property type="entry name" value="ELECTRON TRANSFER FLAVOPROTEIN SUBUNIT ALPHA, MITOCHONDRIAL"/>
    <property type="match status" value="1"/>
</dbReference>
<dbReference type="PANTHER" id="PTHR43153">
    <property type="entry name" value="ELECTRON TRANSFER FLAVOPROTEIN ALPHA"/>
    <property type="match status" value="1"/>
</dbReference>
<feature type="binding site" evidence="4">
    <location>
        <position position="205"/>
    </location>
    <ligand>
        <name>FAD</name>
        <dbReference type="ChEBI" id="CHEBI:57692"/>
    </ligand>
</feature>
<comment type="cofactor">
    <cofactor evidence="4">
        <name>FAD</name>
        <dbReference type="ChEBI" id="CHEBI:57692"/>
    </cofactor>
    <text evidence="4">Binds 1 FAD per dimer.</text>
</comment>
<comment type="function">
    <text evidence="3">The electron transfer flavoprotein serves as a specific electron acceptor for other dehydrogenases. It transfers the electrons to the main respiratory chain via ETF-ubiquinone oxidoreductase (ETF dehydrogenase).</text>
</comment>